<organism evidence="1 2">
    <name type="scientific">Jatropha curcas</name>
    <name type="common">Barbados nut</name>
    <dbReference type="NCBI Taxonomy" id="180498"/>
    <lineage>
        <taxon>Eukaryota</taxon>
        <taxon>Viridiplantae</taxon>
        <taxon>Streptophyta</taxon>
        <taxon>Embryophyta</taxon>
        <taxon>Tracheophyta</taxon>
        <taxon>Spermatophyta</taxon>
        <taxon>Magnoliopsida</taxon>
        <taxon>eudicotyledons</taxon>
        <taxon>Gunneridae</taxon>
        <taxon>Pentapetalae</taxon>
        <taxon>rosids</taxon>
        <taxon>fabids</taxon>
        <taxon>Malpighiales</taxon>
        <taxon>Euphorbiaceae</taxon>
        <taxon>Crotonoideae</taxon>
        <taxon>Jatropheae</taxon>
        <taxon>Jatropha</taxon>
    </lineage>
</organism>
<keyword evidence="2" id="KW-1185">Reference proteome</keyword>
<name>A0A067JQX5_JATCU</name>
<sequence>MLETGTAYHGLWKALVERWQETIDNFHTLIREWTLTPFEFSMSMGIHFGSHPLDVDSSLLSPGRLADLLSFALECKKNDSCQRSVLCEQVMGLSRVTKGGSCGPQLHAVPSELRHEAWAYLCFPFNALTLNQEVPWEIPIMSRFRLNLIKKYNQANHQYLKGRFNNLSIIVAWELPHTRVLLRCGVILRYYLSERVYHQLMANTGEMFVAVTHLQTALSEVLTQDDFLKKSHQEAEASRQKKCH</sequence>
<proteinExistence type="predicted"/>
<dbReference type="AlphaFoldDB" id="A0A067JQX5"/>
<gene>
    <name evidence="1" type="ORF">JCGZ_22499</name>
</gene>
<evidence type="ECO:0000313" key="1">
    <source>
        <dbReference type="EMBL" id="KDP26267.1"/>
    </source>
</evidence>
<dbReference type="Proteomes" id="UP000027138">
    <property type="component" value="Unassembled WGS sequence"/>
</dbReference>
<evidence type="ECO:0000313" key="2">
    <source>
        <dbReference type="Proteomes" id="UP000027138"/>
    </source>
</evidence>
<dbReference type="EMBL" id="KK914911">
    <property type="protein sequence ID" value="KDP26267.1"/>
    <property type="molecule type" value="Genomic_DNA"/>
</dbReference>
<reference evidence="1 2" key="1">
    <citation type="journal article" date="2014" name="PLoS ONE">
        <title>Global Analysis of Gene Expression Profiles in Physic Nut (Jatropha curcas L.) Seedlings Exposed to Salt Stress.</title>
        <authorList>
            <person name="Zhang L."/>
            <person name="Zhang C."/>
            <person name="Wu P."/>
            <person name="Chen Y."/>
            <person name="Li M."/>
            <person name="Jiang H."/>
            <person name="Wu G."/>
        </authorList>
    </citation>
    <scope>NUCLEOTIDE SEQUENCE [LARGE SCALE GENOMIC DNA]</scope>
    <source>
        <strain evidence="2">cv. GZQX0401</strain>
        <tissue evidence="1">Young leaves</tissue>
    </source>
</reference>
<dbReference type="OrthoDB" id="1837613at2759"/>
<accession>A0A067JQX5</accession>
<protein>
    <submittedName>
        <fullName evidence="1">Uncharacterized protein</fullName>
    </submittedName>
</protein>